<dbReference type="STRING" id="259564.Mbur_1163"/>
<proteinExistence type="predicted"/>
<protein>
    <submittedName>
        <fullName evidence="1">Uncharacterized protein</fullName>
    </submittedName>
</protein>
<organism evidence="1 2">
    <name type="scientific">Methanococcoides burtonii (strain DSM 6242 / NBRC 107633 / OCM 468 / ACE-M)</name>
    <dbReference type="NCBI Taxonomy" id="259564"/>
    <lineage>
        <taxon>Archaea</taxon>
        <taxon>Methanobacteriati</taxon>
        <taxon>Methanobacteriota</taxon>
        <taxon>Stenosarchaea group</taxon>
        <taxon>Methanomicrobia</taxon>
        <taxon>Methanosarcinales</taxon>
        <taxon>Methanosarcinaceae</taxon>
        <taxon>Methanococcoides</taxon>
    </lineage>
</organism>
<dbReference type="Proteomes" id="UP000001979">
    <property type="component" value="Chromosome"/>
</dbReference>
<dbReference type="AlphaFoldDB" id="Q12WU0"/>
<evidence type="ECO:0000313" key="1">
    <source>
        <dbReference type="EMBL" id="ABE52086.1"/>
    </source>
</evidence>
<dbReference type="RefSeq" id="WP_011499233.1">
    <property type="nucleotide sequence ID" value="NC_007955.1"/>
</dbReference>
<sequence length="253" mass="29644">MNPNTIEQVLVLVRATPEKSKRYGHTVCVAGVNQNNELRRLYPFRFNYGDRLIKFKKKDVIEVNITNPDSDMRRESRKASSHKNLFSPLNDEEVLDRIAPLISSIEKLNVEDASLGIVRPIIEDVEVIINSTDIMDKQAFFTQAGEYSAQGRERVKMPVEVRYLFKCEGETTCNGHKIIVLDWEINELVRNIMQKDKDPKSIKEKIRYKMIDYMAKKELYLILGTHFQYKTWMIIGIFYPDKIDKSQKKLFEF</sequence>
<name>Q12WU0_METBU</name>
<evidence type="ECO:0000313" key="2">
    <source>
        <dbReference type="Proteomes" id="UP000001979"/>
    </source>
</evidence>
<keyword evidence="2" id="KW-1185">Reference proteome</keyword>
<dbReference type="OrthoDB" id="129974at2157"/>
<dbReference type="EMBL" id="CP000300">
    <property type="protein sequence ID" value="ABE52086.1"/>
    <property type="molecule type" value="Genomic_DNA"/>
</dbReference>
<accession>Q12WU0</accession>
<dbReference type="KEGG" id="mbu:Mbur_1163"/>
<dbReference type="GeneID" id="3998449"/>
<gene>
    <name evidence="1" type="ordered locus">Mbur_1163</name>
</gene>
<dbReference type="HOGENOM" id="CLU_085959_0_0_2"/>
<reference evidence="2" key="1">
    <citation type="journal article" date="2009" name="ISME J.">
        <title>The genome sequence of the psychrophilic archaeon, Methanococcoides burtonii: the role of genome evolution in cold adaptation.</title>
        <authorList>
            <person name="Allen M.A."/>
            <person name="Lauro F.M."/>
            <person name="Williams T.J."/>
            <person name="Burg D."/>
            <person name="Siddiqui K.S."/>
            <person name="De Francisci D."/>
            <person name="Chong K.W."/>
            <person name="Pilak O."/>
            <person name="Chew H.H."/>
            <person name="De Maere M.Z."/>
            <person name="Ting L."/>
            <person name="Katrib M."/>
            <person name="Ng C."/>
            <person name="Sowers K.R."/>
            <person name="Galperin M.Y."/>
            <person name="Anderson I.J."/>
            <person name="Ivanova N."/>
            <person name="Dalin E."/>
            <person name="Martinez M."/>
            <person name="Lapidus A."/>
            <person name="Hauser L."/>
            <person name="Land M."/>
            <person name="Thomas T."/>
            <person name="Cavicchioli R."/>
        </authorList>
    </citation>
    <scope>NUCLEOTIDE SEQUENCE [LARGE SCALE GENOMIC DNA]</scope>
    <source>
        <strain evidence="2">DSM 6242 / NBRC 107633 / OCM 468 / ACE-M</strain>
    </source>
</reference>